<evidence type="ECO:0000259" key="1">
    <source>
        <dbReference type="Pfam" id="PF02627"/>
    </source>
</evidence>
<organism evidence="2 3">
    <name type="scientific">Massilia jejuensis</name>
    <dbReference type="NCBI Taxonomy" id="648894"/>
    <lineage>
        <taxon>Bacteria</taxon>
        <taxon>Pseudomonadati</taxon>
        <taxon>Pseudomonadota</taxon>
        <taxon>Betaproteobacteria</taxon>
        <taxon>Burkholderiales</taxon>
        <taxon>Oxalobacteraceae</taxon>
        <taxon>Telluria group</taxon>
        <taxon>Massilia</taxon>
    </lineage>
</organism>
<dbReference type="Gene3D" id="1.20.1290.10">
    <property type="entry name" value="AhpD-like"/>
    <property type="match status" value="1"/>
</dbReference>
<sequence>MTRLPLVPLAAFPAALAATLERGRASRMLSSPVPVQVWAHRPEVAEAWLGALEAMHLRGVLPGRLKELVRLKIASITSCKACQLARKEDSVSEEDIACLAHDDPRFSPAEQAALQYAMLFASDYMSIGDALFDTLKLHFSTPEIVELNMFCALMLAGGRMTYVQQAYAGDR</sequence>
<name>A0ABW0PBE1_9BURK</name>
<dbReference type="InterPro" id="IPR029032">
    <property type="entry name" value="AhpD-like"/>
</dbReference>
<proteinExistence type="predicted"/>
<reference evidence="3" key="1">
    <citation type="journal article" date="2019" name="Int. J. Syst. Evol. Microbiol.">
        <title>The Global Catalogue of Microorganisms (GCM) 10K type strain sequencing project: providing services to taxonomists for standard genome sequencing and annotation.</title>
        <authorList>
            <consortium name="The Broad Institute Genomics Platform"/>
            <consortium name="The Broad Institute Genome Sequencing Center for Infectious Disease"/>
            <person name="Wu L."/>
            <person name="Ma J."/>
        </authorList>
    </citation>
    <scope>NUCLEOTIDE SEQUENCE [LARGE SCALE GENOMIC DNA]</scope>
    <source>
        <strain evidence="3">CCUG 38813</strain>
    </source>
</reference>
<dbReference type="Pfam" id="PF02627">
    <property type="entry name" value="CMD"/>
    <property type="match status" value="1"/>
</dbReference>
<dbReference type="PANTHER" id="PTHR34846:SF10">
    <property type="entry name" value="CYTOPLASMIC PROTEIN"/>
    <property type="match status" value="1"/>
</dbReference>
<dbReference type="InterPro" id="IPR003779">
    <property type="entry name" value="CMD-like"/>
</dbReference>
<accession>A0ABW0PBE1</accession>
<dbReference type="EMBL" id="JBHSMS010000002">
    <property type="protein sequence ID" value="MFC5509518.1"/>
    <property type="molecule type" value="Genomic_DNA"/>
</dbReference>
<feature type="domain" description="Carboxymuconolactone decarboxylase-like" evidence="1">
    <location>
        <begin position="42"/>
        <end position="117"/>
    </location>
</feature>
<comment type="caution">
    <text evidence="2">The sequence shown here is derived from an EMBL/GenBank/DDBJ whole genome shotgun (WGS) entry which is preliminary data.</text>
</comment>
<evidence type="ECO:0000313" key="3">
    <source>
        <dbReference type="Proteomes" id="UP001596031"/>
    </source>
</evidence>
<dbReference type="PANTHER" id="PTHR34846">
    <property type="entry name" value="4-CARBOXYMUCONOLACTONE DECARBOXYLASE FAMILY PROTEIN (AFU_ORTHOLOGUE AFUA_6G11590)"/>
    <property type="match status" value="1"/>
</dbReference>
<dbReference type="RefSeq" id="WP_379715279.1">
    <property type="nucleotide sequence ID" value="NZ_JBHSMS010000002.1"/>
</dbReference>
<evidence type="ECO:0000313" key="2">
    <source>
        <dbReference type="EMBL" id="MFC5509518.1"/>
    </source>
</evidence>
<gene>
    <name evidence="2" type="ORF">ACFPOU_00060</name>
</gene>
<dbReference type="Proteomes" id="UP001596031">
    <property type="component" value="Unassembled WGS sequence"/>
</dbReference>
<protein>
    <submittedName>
        <fullName evidence="2">Carboxymuconolactone decarboxylase family protein</fullName>
    </submittedName>
</protein>
<keyword evidence="3" id="KW-1185">Reference proteome</keyword>
<dbReference type="SUPFAM" id="SSF69118">
    <property type="entry name" value="AhpD-like"/>
    <property type="match status" value="1"/>
</dbReference>